<dbReference type="GO" id="GO:0015677">
    <property type="term" value="P:copper ion import"/>
    <property type="evidence" value="ECO:0007669"/>
    <property type="project" value="TreeGrafter"/>
</dbReference>
<feature type="domain" description="FAD-binding FR-type" evidence="10">
    <location>
        <begin position="369"/>
        <end position="480"/>
    </location>
</feature>
<dbReference type="InterPro" id="IPR013112">
    <property type="entry name" value="FAD-bd_8"/>
</dbReference>
<dbReference type="EMBL" id="WNWQ01000377">
    <property type="protein sequence ID" value="KAE9969230.1"/>
    <property type="molecule type" value="Genomic_DNA"/>
</dbReference>
<dbReference type="Proteomes" id="UP000433883">
    <property type="component" value="Unassembled WGS sequence"/>
</dbReference>
<accession>A0A8H3UFV6</accession>
<sequence length="707" mass="79688">MSIEASNTASFTLQGRDDAFPSTAYGYSPPLLPFTTARTSNRFCLKNVIAMESILIIADMSDDELAVEVAVDIPDDIDMVAVADAEVDIVMPDMSIFDECEMSQPYKMDMGNVAWLTYPLALHGTRAFDCEDLTPDQCTWYKQRWHFWYIADWVFALPTIAFFMSAIGIFIIGHFISRVLRYRRFRGPAVWQKLIAAIRYLSYRGFHVRVLRWNSAPVGVLLLGLAGVAFFFCMDLIPQPYYWAESFYVRRQARQTGSHWSQESRMSDSKFSTDGSPTLSSSFHSFTRSRSLCTIFTGTLWKLTSHRVSCSTGPVLKLNYEFFKFMHFAAVIVFMVVLFWHCDYTLTSWDYFIATAAIYVPCYTYPWLRTLFEYGTRQKATLTIEENGFTRITIPANFTWTPGQHCFLRFTSFGITKAVSAHPFTICSLPSIHAGEKNELVFYIRHQHGFTKTLYEFALEHPGFGVGVMVDGPYGGVNMQKYYDGDHSLVVAGGSGAGWVLPFVERFVRDQFSNLTTTIDEEKALATAAEGREVLRQQHDGPTSLRVILATRDISSRIWFLRTVSEVLAKYPGSTRTKDINIQVFLTGEAAHQVDLSSSKKEDLGETSSNRSMSSDDCIAIPVKQDAGLGMTNVPGKEFEDRPRLAQIIHGEGARMAHEGRSMGVFVCGPETMQNDVRNAVAAENLQVVKGAKRGGVYLHSEHFSWA</sequence>
<dbReference type="InterPro" id="IPR017938">
    <property type="entry name" value="Riboflavin_synthase-like_b-brl"/>
</dbReference>
<dbReference type="PANTHER" id="PTHR32361:SF23">
    <property type="entry name" value="FERRIC-CHELATE REDUCTASE"/>
    <property type="match status" value="1"/>
</dbReference>
<feature type="transmembrane region" description="Helical" evidence="9">
    <location>
        <begin position="349"/>
        <end position="368"/>
    </location>
</feature>
<keyword evidence="9" id="KW-0812">Transmembrane</keyword>
<dbReference type="InterPro" id="IPR013121">
    <property type="entry name" value="Fe_red_NAD-bd_6"/>
</dbReference>
<name>A0A8H3UFV6_VENIN</name>
<dbReference type="SUPFAM" id="SSF63380">
    <property type="entry name" value="Riboflavin synthase domain-like"/>
    <property type="match status" value="1"/>
</dbReference>
<feature type="transmembrane region" description="Helical" evidence="9">
    <location>
        <begin position="218"/>
        <end position="237"/>
    </location>
</feature>
<dbReference type="EC" id="1.16.1.9" evidence="3"/>
<dbReference type="Pfam" id="PF08022">
    <property type="entry name" value="FAD_binding_8"/>
    <property type="match status" value="1"/>
</dbReference>
<dbReference type="GO" id="GO:0006826">
    <property type="term" value="P:iron ion transport"/>
    <property type="evidence" value="ECO:0007669"/>
    <property type="project" value="TreeGrafter"/>
</dbReference>
<protein>
    <recommendedName>
        <fullName evidence="3">ferric-chelate reductase (NADPH)</fullName>
        <ecNumber evidence="3">1.16.1.9</ecNumber>
    </recommendedName>
</protein>
<dbReference type="PANTHER" id="PTHR32361">
    <property type="entry name" value="FERRIC/CUPRIC REDUCTASE TRANSMEMBRANE COMPONENT"/>
    <property type="match status" value="1"/>
</dbReference>
<dbReference type="GO" id="GO:0006879">
    <property type="term" value="P:intracellular iron ion homeostasis"/>
    <property type="evidence" value="ECO:0007669"/>
    <property type="project" value="TreeGrafter"/>
</dbReference>
<gene>
    <name evidence="11" type="ORF">BLS_005449</name>
</gene>
<evidence type="ECO:0000256" key="9">
    <source>
        <dbReference type="SAM" id="Phobius"/>
    </source>
</evidence>
<evidence type="ECO:0000313" key="11">
    <source>
        <dbReference type="EMBL" id="KAE9969230.1"/>
    </source>
</evidence>
<evidence type="ECO:0000256" key="7">
    <source>
        <dbReference type="ARBA" id="ARBA00023002"/>
    </source>
</evidence>
<comment type="similarity">
    <text evidence="2">Belongs to the ferric reductase (FRE) family.</text>
</comment>
<comment type="subcellular location">
    <subcellularLocation>
        <location evidence="1">Cell membrane</location>
        <topology evidence="1">Multi-pass membrane protein</topology>
    </subcellularLocation>
</comment>
<dbReference type="Pfam" id="PF08030">
    <property type="entry name" value="NAD_binding_6"/>
    <property type="match status" value="1"/>
</dbReference>
<keyword evidence="4" id="KW-0813">Transport</keyword>
<dbReference type="GO" id="GO:0005886">
    <property type="term" value="C:plasma membrane"/>
    <property type="evidence" value="ECO:0007669"/>
    <property type="project" value="UniProtKB-SubCell"/>
</dbReference>
<reference evidence="11 12" key="1">
    <citation type="submission" date="2019-11" db="EMBL/GenBank/DDBJ databases">
        <title>Venturia inaequalis Genome Resource.</title>
        <authorList>
            <person name="Lichtner F.J."/>
        </authorList>
    </citation>
    <scope>NUCLEOTIDE SEQUENCE [LARGE SCALE GENOMIC DNA]</scope>
    <source>
        <strain evidence="11">Bline_iso_100314</strain>
    </source>
</reference>
<dbReference type="InterPro" id="IPR051410">
    <property type="entry name" value="Ferric/Cupric_Reductase"/>
</dbReference>
<dbReference type="InterPro" id="IPR017927">
    <property type="entry name" value="FAD-bd_FR_type"/>
</dbReference>
<feature type="transmembrane region" description="Helical" evidence="9">
    <location>
        <begin position="322"/>
        <end position="342"/>
    </location>
</feature>
<comment type="caution">
    <text evidence="11">The sequence shown here is derived from an EMBL/GenBank/DDBJ whole genome shotgun (WGS) entry which is preliminary data.</text>
</comment>
<keyword evidence="9" id="KW-0472">Membrane</keyword>
<dbReference type="InterPro" id="IPR039261">
    <property type="entry name" value="FNR_nucleotide-bd"/>
</dbReference>
<feature type="transmembrane region" description="Helical" evidence="9">
    <location>
        <begin position="153"/>
        <end position="176"/>
    </location>
</feature>
<evidence type="ECO:0000256" key="8">
    <source>
        <dbReference type="ARBA" id="ARBA00048483"/>
    </source>
</evidence>
<proteinExistence type="inferred from homology"/>
<dbReference type="SUPFAM" id="SSF52343">
    <property type="entry name" value="Ferredoxin reductase-like, C-terminal NADP-linked domain"/>
    <property type="match status" value="1"/>
</dbReference>
<keyword evidence="6" id="KW-0249">Electron transport</keyword>
<evidence type="ECO:0000256" key="1">
    <source>
        <dbReference type="ARBA" id="ARBA00004651"/>
    </source>
</evidence>
<evidence type="ECO:0000313" key="12">
    <source>
        <dbReference type="Proteomes" id="UP000433883"/>
    </source>
</evidence>
<keyword evidence="5" id="KW-1003">Cell membrane</keyword>
<evidence type="ECO:0000259" key="10">
    <source>
        <dbReference type="PROSITE" id="PS51384"/>
    </source>
</evidence>
<organism evidence="11 12">
    <name type="scientific">Venturia inaequalis</name>
    <name type="common">Apple scab fungus</name>
    <dbReference type="NCBI Taxonomy" id="5025"/>
    <lineage>
        <taxon>Eukaryota</taxon>
        <taxon>Fungi</taxon>
        <taxon>Dikarya</taxon>
        <taxon>Ascomycota</taxon>
        <taxon>Pezizomycotina</taxon>
        <taxon>Dothideomycetes</taxon>
        <taxon>Pleosporomycetidae</taxon>
        <taxon>Venturiales</taxon>
        <taxon>Venturiaceae</taxon>
        <taxon>Venturia</taxon>
    </lineage>
</organism>
<keyword evidence="9" id="KW-1133">Transmembrane helix</keyword>
<keyword evidence="7" id="KW-0560">Oxidoreductase</keyword>
<comment type="catalytic activity">
    <reaction evidence="8">
        <text>2 a Fe(II)-siderophore + NADP(+) + H(+) = 2 a Fe(III)-siderophore + NADPH</text>
        <dbReference type="Rhea" id="RHEA:28795"/>
        <dbReference type="Rhea" id="RHEA-COMP:11342"/>
        <dbReference type="Rhea" id="RHEA-COMP:11344"/>
        <dbReference type="ChEBI" id="CHEBI:15378"/>
        <dbReference type="ChEBI" id="CHEBI:29033"/>
        <dbReference type="ChEBI" id="CHEBI:29034"/>
        <dbReference type="ChEBI" id="CHEBI:57783"/>
        <dbReference type="ChEBI" id="CHEBI:58349"/>
        <dbReference type="EC" id="1.16.1.9"/>
    </reaction>
</comment>
<dbReference type="PROSITE" id="PS51384">
    <property type="entry name" value="FAD_FR"/>
    <property type="match status" value="1"/>
</dbReference>
<dbReference type="Gene3D" id="3.40.50.80">
    <property type="entry name" value="Nucleotide-binding domain of ferredoxin-NADP reductase (FNR) module"/>
    <property type="match status" value="1"/>
</dbReference>
<evidence type="ECO:0000256" key="5">
    <source>
        <dbReference type="ARBA" id="ARBA00022475"/>
    </source>
</evidence>
<dbReference type="CDD" id="cd06186">
    <property type="entry name" value="NOX_Duox_like_FAD_NADP"/>
    <property type="match status" value="1"/>
</dbReference>
<dbReference type="GO" id="GO:0052851">
    <property type="term" value="F:ferric-chelate reductase (NADPH) activity"/>
    <property type="evidence" value="ECO:0007669"/>
    <property type="project" value="UniProtKB-EC"/>
</dbReference>
<dbReference type="AlphaFoldDB" id="A0A8H3UFV6"/>
<evidence type="ECO:0000256" key="6">
    <source>
        <dbReference type="ARBA" id="ARBA00022982"/>
    </source>
</evidence>
<evidence type="ECO:0000256" key="3">
    <source>
        <dbReference type="ARBA" id="ARBA00012668"/>
    </source>
</evidence>
<evidence type="ECO:0000256" key="2">
    <source>
        <dbReference type="ARBA" id="ARBA00006278"/>
    </source>
</evidence>
<evidence type="ECO:0000256" key="4">
    <source>
        <dbReference type="ARBA" id="ARBA00022448"/>
    </source>
</evidence>